<sequence>MKFQGEPCYGKEKRSEKSVQGLIQYKRLLSTAISITIFTKTNDVANKRNSQGYSNSMSRIIKVGAII</sequence>
<organism evidence="1">
    <name type="scientific">Arundo donax</name>
    <name type="common">Giant reed</name>
    <name type="synonym">Donax arundinaceus</name>
    <dbReference type="NCBI Taxonomy" id="35708"/>
    <lineage>
        <taxon>Eukaryota</taxon>
        <taxon>Viridiplantae</taxon>
        <taxon>Streptophyta</taxon>
        <taxon>Embryophyta</taxon>
        <taxon>Tracheophyta</taxon>
        <taxon>Spermatophyta</taxon>
        <taxon>Magnoliopsida</taxon>
        <taxon>Liliopsida</taxon>
        <taxon>Poales</taxon>
        <taxon>Poaceae</taxon>
        <taxon>PACMAD clade</taxon>
        <taxon>Arundinoideae</taxon>
        <taxon>Arundineae</taxon>
        <taxon>Arundo</taxon>
    </lineage>
</organism>
<evidence type="ECO:0000313" key="1">
    <source>
        <dbReference type="EMBL" id="JAE37309.1"/>
    </source>
</evidence>
<protein>
    <submittedName>
        <fullName evidence="1">Uncharacterized protein</fullName>
    </submittedName>
</protein>
<reference evidence="1" key="1">
    <citation type="submission" date="2014-09" db="EMBL/GenBank/DDBJ databases">
        <authorList>
            <person name="Magalhaes I.L.F."/>
            <person name="Oliveira U."/>
            <person name="Santos F.R."/>
            <person name="Vidigal T.H.D.A."/>
            <person name="Brescovit A.D."/>
            <person name="Santos A.J."/>
        </authorList>
    </citation>
    <scope>NUCLEOTIDE SEQUENCE</scope>
    <source>
        <tissue evidence="1">Shoot tissue taken approximately 20 cm above the soil surface</tissue>
    </source>
</reference>
<dbReference type="EMBL" id="GBRH01160587">
    <property type="protein sequence ID" value="JAE37309.1"/>
    <property type="molecule type" value="Transcribed_RNA"/>
</dbReference>
<name>A0A0A9HN80_ARUDO</name>
<proteinExistence type="predicted"/>
<accession>A0A0A9HN80</accession>
<dbReference type="AlphaFoldDB" id="A0A0A9HN80"/>
<reference evidence="1" key="2">
    <citation type="journal article" date="2015" name="Data Brief">
        <title>Shoot transcriptome of the giant reed, Arundo donax.</title>
        <authorList>
            <person name="Barrero R.A."/>
            <person name="Guerrero F.D."/>
            <person name="Moolhuijzen P."/>
            <person name="Goolsby J.A."/>
            <person name="Tidwell J."/>
            <person name="Bellgard S.E."/>
            <person name="Bellgard M.I."/>
        </authorList>
    </citation>
    <scope>NUCLEOTIDE SEQUENCE</scope>
    <source>
        <tissue evidence="1">Shoot tissue taken approximately 20 cm above the soil surface</tissue>
    </source>
</reference>